<dbReference type="EMBL" id="CP150484">
    <property type="protein sequence ID" value="WYW15282.1"/>
    <property type="molecule type" value="Genomic_DNA"/>
</dbReference>
<keyword evidence="2" id="KW-1185">Reference proteome</keyword>
<protein>
    <submittedName>
        <fullName evidence="1">Glycosyltransferase</fullName>
        <ecNumber evidence="1">2.4.-.-</ecNumber>
    </submittedName>
</protein>
<reference evidence="1" key="1">
    <citation type="submission" date="2023-10" db="EMBL/GenBank/DDBJ databases">
        <title>Whole genome sequencing of actinobacterial strain Amycolatopsis sp. (BCA-696) identifies the underlying plant growth-promoting genes.</title>
        <authorList>
            <person name="Gandham P."/>
            <person name="Vadla N."/>
            <person name="Saji A."/>
            <person name="Srinivas V."/>
            <person name="Ruperao P."/>
            <person name="Selvanayagam S."/>
            <person name="Saxena R.K."/>
            <person name="Rathore A."/>
            <person name="Gopalakrishnan S."/>
            <person name="Thakur V."/>
        </authorList>
    </citation>
    <scope>NUCLEOTIDE SEQUENCE</scope>
    <source>
        <strain evidence="1">BCA-696</strain>
    </source>
</reference>
<evidence type="ECO:0000313" key="2">
    <source>
        <dbReference type="Proteomes" id="UP001456344"/>
    </source>
</evidence>
<name>A0ACD5B7B9_9PSEU</name>
<dbReference type="Proteomes" id="UP001456344">
    <property type="component" value="Chromosome"/>
</dbReference>
<proteinExistence type="predicted"/>
<sequence>MTVATPRLISVVTPVFDGGHHYLREAYESLCAQDMPDGWAWEWCVQEDGSTGVPMRELPADDPRIQFGTGLAGRAAVARNMALAQASGIVIRNLDADDLLLPGALKRDIETLRRVAWCVSAALDLLPGGETVPGPYDPPNGPVDRERFYREQEDDKLSVQATTFAVHTDLIWALGGWTAITGAETVSTLLAAEAVTPGEFIAEPSVLYRKHSAQTTADDSYWNPQEEAARKRFGLMRAKSLRAGDYYYDLGDIDNGDGEMGTSLPPEGRQAQAMSRLVRRKEGWA</sequence>
<dbReference type="EC" id="2.4.-.-" evidence="1"/>
<gene>
    <name evidence="1" type="ORF">LCL61_06915</name>
</gene>
<organism evidence="1 2">
    <name type="scientific">Amycolatopsis coloradensis</name>
    <dbReference type="NCBI Taxonomy" id="76021"/>
    <lineage>
        <taxon>Bacteria</taxon>
        <taxon>Bacillati</taxon>
        <taxon>Actinomycetota</taxon>
        <taxon>Actinomycetes</taxon>
        <taxon>Pseudonocardiales</taxon>
        <taxon>Pseudonocardiaceae</taxon>
        <taxon>Amycolatopsis</taxon>
    </lineage>
</organism>
<evidence type="ECO:0000313" key="1">
    <source>
        <dbReference type="EMBL" id="WYW15282.1"/>
    </source>
</evidence>
<keyword evidence="1" id="KW-0808">Transferase</keyword>
<accession>A0ACD5B7B9</accession>
<keyword evidence="1" id="KW-0328">Glycosyltransferase</keyword>